<evidence type="ECO:0000313" key="2">
    <source>
        <dbReference type="EMBL" id="TYK31015.1"/>
    </source>
</evidence>
<dbReference type="Proteomes" id="UP000321947">
    <property type="component" value="Unassembled WGS sequence"/>
</dbReference>
<dbReference type="Proteomes" id="UP000321393">
    <property type="component" value="Unassembled WGS sequence"/>
</dbReference>
<evidence type="ECO:0000313" key="4">
    <source>
        <dbReference type="Proteomes" id="UP000321947"/>
    </source>
</evidence>
<evidence type="ECO:0000313" key="1">
    <source>
        <dbReference type="EMBL" id="KAA0035516.1"/>
    </source>
</evidence>
<dbReference type="AlphaFoldDB" id="A0A5A7SZZ6"/>
<proteinExistence type="predicted"/>
<sequence length="129" mass="14839">MCLLVCPGAMFPLEDYIGIGTLRTPYMDMVKVNEKARVYILASMYESGERNVNLESLATAKEVMDSLRKMFGELYFTISFEEFCPFQMKVSLNKIELTLTTLLNELQRFQNLTMVKENEVEANIATRKS</sequence>
<gene>
    <name evidence="2" type="ORF">E5676_scaffold455G002640</name>
    <name evidence="1" type="ORF">E6C27_scaffold285G001690</name>
</gene>
<dbReference type="EMBL" id="SSTE01019907">
    <property type="protein sequence ID" value="KAA0035516.1"/>
    <property type="molecule type" value="Genomic_DNA"/>
</dbReference>
<dbReference type="OrthoDB" id="1920930at2759"/>
<protein>
    <submittedName>
        <fullName evidence="1">Gag/pol protein</fullName>
    </submittedName>
</protein>
<organism evidence="1 3">
    <name type="scientific">Cucumis melo var. makuwa</name>
    <name type="common">Oriental melon</name>
    <dbReference type="NCBI Taxonomy" id="1194695"/>
    <lineage>
        <taxon>Eukaryota</taxon>
        <taxon>Viridiplantae</taxon>
        <taxon>Streptophyta</taxon>
        <taxon>Embryophyta</taxon>
        <taxon>Tracheophyta</taxon>
        <taxon>Spermatophyta</taxon>
        <taxon>Magnoliopsida</taxon>
        <taxon>eudicotyledons</taxon>
        <taxon>Gunneridae</taxon>
        <taxon>Pentapetalae</taxon>
        <taxon>rosids</taxon>
        <taxon>fabids</taxon>
        <taxon>Cucurbitales</taxon>
        <taxon>Cucurbitaceae</taxon>
        <taxon>Benincaseae</taxon>
        <taxon>Cucumis</taxon>
    </lineage>
</organism>
<accession>A0A5A7SZZ6</accession>
<dbReference type="EMBL" id="SSTD01000141">
    <property type="protein sequence ID" value="TYK31015.1"/>
    <property type="molecule type" value="Genomic_DNA"/>
</dbReference>
<name>A0A5A7SZZ6_CUCMM</name>
<reference evidence="3 4" key="1">
    <citation type="submission" date="2019-08" db="EMBL/GenBank/DDBJ databases">
        <title>Draft genome sequences of two oriental melons (Cucumis melo L. var makuwa).</title>
        <authorList>
            <person name="Kwon S.-Y."/>
        </authorList>
    </citation>
    <scope>NUCLEOTIDE SEQUENCE [LARGE SCALE GENOMIC DNA]</scope>
    <source>
        <strain evidence="4">cv. Chang Bougi</strain>
        <strain evidence="3">cv. SW 3</strain>
        <tissue evidence="1">Leaf</tissue>
    </source>
</reference>
<evidence type="ECO:0000313" key="3">
    <source>
        <dbReference type="Proteomes" id="UP000321393"/>
    </source>
</evidence>
<comment type="caution">
    <text evidence="1">The sequence shown here is derived from an EMBL/GenBank/DDBJ whole genome shotgun (WGS) entry which is preliminary data.</text>
</comment>